<dbReference type="Pfam" id="PF21516">
    <property type="entry name" value="YqeH-like_C"/>
    <property type="match status" value="1"/>
</dbReference>
<reference evidence="3" key="1">
    <citation type="submission" date="2016-10" db="EMBL/GenBank/DDBJ databases">
        <authorList>
            <person name="Varghese N."/>
            <person name="Submissions S."/>
        </authorList>
    </citation>
    <scope>NUCLEOTIDE SEQUENCE [LARGE SCALE GENOMIC DNA]</scope>
    <source>
        <strain evidence="3">ATCC 700379</strain>
    </source>
</reference>
<protein>
    <recommendedName>
        <fullName evidence="1">CP-type G domain-containing protein</fullName>
    </recommendedName>
</protein>
<dbReference type="Gene3D" id="3.40.50.300">
    <property type="entry name" value="P-loop containing nucleotide triphosphate hydrolases"/>
    <property type="match status" value="1"/>
</dbReference>
<sequence>MDELYCAGCGVKIQTNDPNALGYAPTSALQHDPVVCQRCFRLAHYNEIQDVSLTGDDFLNMLSRISEKDALVVYLVDLFDIAGSWVPGLQRFVGNNPVLLVGNKQDLFPKSTNPNKLISWMRRSAHEQGLKPVDVVLMSAAKNHGLDDVASCIDYYRKGRDVYVVGTTNVGKSTFINHLIQQLGSGDSVITTSKFPGTTLDFIAIPLDDDRNLYDTPGVVNDHQVAHFVETRDYKKIMPGKEVKPKVFQLNENQTLFLGGLARIDYIGPAKRSLIVYAAGSLLIHRTKMEQADDLYERQLGRLLAPPSEGTSLPAMVRYDFRTDEPDSDVVFSGLGWITIKGKGARVSAYAPKGIGVSLRPSIIKG</sequence>
<dbReference type="NCBIfam" id="TIGR03597">
    <property type="entry name" value="GTPase_YqeH"/>
    <property type="match status" value="1"/>
</dbReference>
<dbReference type="InterPro" id="IPR006073">
    <property type="entry name" value="GTP-bd"/>
</dbReference>
<feature type="domain" description="CP-type G" evidence="1">
    <location>
        <begin position="59"/>
        <end position="222"/>
    </location>
</feature>
<keyword evidence="3" id="KW-1185">Reference proteome</keyword>
<dbReference type="STRING" id="269670.SAMN02982927_00583"/>
<proteinExistence type="predicted"/>
<evidence type="ECO:0000313" key="3">
    <source>
        <dbReference type="Proteomes" id="UP000198752"/>
    </source>
</evidence>
<dbReference type="PROSITE" id="PS51721">
    <property type="entry name" value="G_CP"/>
    <property type="match status" value="1"/>
</dbReference>
<dbReference type="InterPro" id="IPR048422">
    <property type="entry name" value="NOA1/YqeH-like_C"/>
</dbReference>
<dbReference type="PANTHER" id="PTHR46434">
    <property type="entry name" value="GENETIC INTERACTOR OF PROHIBITINS 3, MITOCHONDRIAL"/>
    <property type="match status" value="1"/>
</dbReference>
<dbReference type="PANTHER" id="PTHR46434:SF1">
    <property type="entry name" value="GENETIC INTERACTOR OF PROHIBITINS 3, MITOCHONDRIAL"/>
    <property type="match status" value="1"/>
</dbReference>
<dbReference type="SUPFAM" id="SSF52540">
    <property type="entry name" value="P-loop containing nucleoside triphosphate hydrolases"/>
    <property type="match status" value="1"/>
</dbReference>
<dbReference type="OrthoDB" id="9773841at2"/>
<accession>A0A1I2P317</accession>
<name>A0A1I2P317_9BACL</name>
<dbReference type="InterPro" id="IPR027417">
    <property type="entry name" value="P-loop_NTPase"/>
</dbReference>
<gene>
    <name evidence="2" type="ORF">SAMN02982927_00583</name>
</gene>
<dbReference type="Pfam" id="PF01926">
    <property type="entry name" value="MMR_HSR1"/>
    <property type="match status" value="1"/>
</dbReference>
<dbReference type="EMBL" id="FOOY01000004">
    <property type="protein sequence ID" value="SFG07851.1"/>
    <property type="molecule type" value="Genomic_DNA"/>
</dbReference>
<dbReference type="InterPro" id="IPR050896">
    <property type="entry name" value="Mito_lipid_metab_GTPase"/>
</dbReference>
<evidence type="ECO:0000313" key="2">
    <source>
        <dbReference type="EMBL" id="SFG07851.1"/>
    </source>
</evidence>
<dbReference type="AlphaFoldDB" id="A0A1I2P317"/>
<dbReference type="CDD" id="cd01855">
    <property type="entry name" value="YqeH"/>
    <property type="match status" value="1"/>
</dbReference>
<dbReference type="InterPro" id="IPR019988">
    <property type="entry name" value="GTP-bd_ribosome_bgen_YqeH"/>
</dbReference>
<organism evidence="2 3">
    <name type="scientific">Sporolactobacillus nakayamae</name>
    <dbReference type="NCBI Taxonomy" id="269670"/>
    <lineage>
        <taxon>Bacteria</taxon>
        <taxon>Bacillati</taxon>
        <taxon>Bacillota</taxon>
        <taxon>Bacilli</taxon>
        <taxon>Bacillales</taxon>
        <taxon>Sporolactobacillaceae</taxon>
        <taxon>Sporolactobacillus</taxon>
    </lineage>
</organism>
<dbReference type="GO" id="GO:0005525">
    <property type="term" value="F:GTP binding"/>
    <property type="evidence" value="ECO:0007669"/>
    <property type="project" value="InterPro"/>
</dbReference>
<dbReference type="Proteomes" id="UP000198752">
    <property type="component" value="Unassembled WGS sequence"/>
</dbReference>
<dbReference type="InterPro" id="IPR030378">
    <property type="entry name" value="G_CP_dom"/>
</dbReference>
<evidence type="ECO:0000259" key="1">
    <source>
        <dbReference type="PROSITE" id="PS51721"/>
    </source>
</evidence>
<dbReference type="RefSeq" id="WP_093669909.1">
    <property type="nucleotide sequence ID" value="NZ_FOOY01000004.1"/>
</dbReference>